<dbReference type="AlphaFoldDB" id="A0A0C9V9A9"/>
<keyword evidence="2" id="KW-1185">Reference proteome</keyword>
<evidence type="ECO:0000313" key="2">
    <source>
        <dbReference type="Proteomes" id="UP000053820"/>
    </source>
</evidence>
<dbReference type="EMBL" id="KN839856">
    <property type="protein sequence ID" value="KIJ62259.1"/>
    <property type="molecule type" value="Genomic_DNA"/>
</dbReference>
<organism evidence="1 2">
    <name type="scientific">Hydnomerulius pinastri MD-312</name>
    <dbReference type="NCBI Taxonomy" id="994086"/>
    <lineage>
        <taxon>Eukaryota</taxon>
        <taxon>Fungi</taxon>
        <taxon>Dikarya</taxon>
        <taxon>Basidiomycota</taxon>
        <taxon>Agaricomycotina</taxon>
        <taxon>Agaricomycetes</taxon>
        <taxon>Agaricomycetidae</taxon>
        <taxon>Boletales</taxon>
        <taxon>Boletales incertae sedis</taxon>
        <taxon>Leucogyrophana</taxon>
    </lineage>
</organism>
<name>A0A0C9V9A9_9AGAM</name>
<evidence type="ECO:0000313" key="1">
    <source>
        <dbReference type="EMBL" id="KIJ62259.1"/>
    </source>
</evidence>
<reference evidence="1 2" key="1">
    <citation type="submission" date="2014-04" db="EMBL/GenBank/DDBJ databases">
        <title>Evolutionary Origins and Diversification of the Mycorrhizal Mutualists.</title>
        <authorList>
            <consortium name="DOE Joint Genome Institute"/>
            <consortium name="Mycorrhizal Genomics Consortium"/>
            <person name="Kohler A."/>
            <person name="Kuo A."/>
            <person name="Nagy L.G."/>
            <person name="Floudas D."/>
            <person name="Copeland A."/>
            <person name="Barry K.W."/>
            <person name="Cichocki N."/>
            <person name="Veneault-Fourrey C."/>
            <person name="LaButti K."/>
            <person name="Lindquist E.A."/>
            <person name="Lipzen A."/>
            <person name="Lundell T."/>
            <person name="Morin E."/>
            <person name="Murat C."/>
            <person name="Riley R."/>
            <person name="Ohm R."/>
            <person name="Sun H."/>
            <person name="Tunlid A."/>
            <person name="Henrissat B."/>
            <person name="Grigoriev I.V."/>
            <person name="Hibbett D.S."/>
            <person name="Martin F."/>
        </authorList>
    </citation>
    <scope>NUCLEOTIDE SEQUENCE [LARGE SCALE GENOMIC DNA]</scope>
    <source>
        <strain evidence="1 2">MD-312</strain>
    </source>
</reference>
<proteinExistence type="predicted"/>
<gene>
    <name evidence="1" type="ORF">HYDPIDRAFT_114745</name>
</gene>
<dbReference type="HOGENOM" id="CLU_2961075_0_0_1"/>
<dbReference type="Proteomes" id="UP000053820">
    <property type="component" value="Unassembled WGS sequence"/>
</dbReference>
<sequence length="59" mass="6770">MPSSPKITQQNFLMDILAQPHSLPPPNPQWQRRYPQVKLKFAAKSITLGYIIRQGHMGL</sequence>
<accession>A0A0C9V9A9</accession>
<protein>
    <submittedName>
        <fullName evidence="1">Uncharacterized protein</fullName>
    </submittedName>
</protein>